<dbReference type="SUPFAM" id="SSF51984">
    <property type="entry name" value="MurCD N-terminal domain"/>
    <property type="match status" value="1"/>
</dbReference>
<evidence type="ECO:0000256" key="1">
    <source>
        <dbReference type="ARBA" id="ARBA00004496"/>
    </source>
</evidence>
<dbReference type="UniPathway" id="UPA00219"/>
<dbReference type="GO" id="GO:0071555">
    <property type="term" value="P:cell wall organization"/>
    <property type="evidence" value="ECO:0007669"/>
    <property type="project" value="UniProtKB-KW"/>
</dbReference>
<keyword evidence="5 14" id="KW-0436">Ligase</keyword>
<evidence type="ECO:0000256" key="9">
    <source>
        <dbReference type="ARBA" id="ARBA00022960"/>
    </source>
</evidence>
<dbReference type="InterPro" id="IPR036615">
    <property type="entry name" value="Mur_ligase_C_dom_sf"/>
</dbReference>
<dbReference type="InterPro" id="IPR005758">
    <property type="entry name" value="UDP-N-AcMur_Ala_ligase_MurC"/>
</dbReference>
<reference evidence="18 19" key="1">
    <citation type="submission" date="2009-02" db="EMBL/GenBank/DDBJ databases">
        <title>Draft genome sequence of Clostridium asparagiforme (DSM 15981).</title>
        <authorList>
            <person name="Sudarsanam P."/>
            <person name="Ley R."/>
            <person name="Guruge J."/>
            <person name="Turnbaugh P.J."/>
            <person name="Mahowald M."/>
            <person name="Liep D."/>
            <person name="Gordon J."/>
        </authorList>
    </citation>
    <scope>NUCLEOTIDE SEQUENCE [LARGE SCALE GENOMIC DNA]</scope>
    <source>
        <strain evidence="18 19">DSM 15981</strain>
    </source>
</reference>
<comment type="similarity">
    <text evidence="14">Belongs to the MurCDEF family.</text>
</comment>
<keyword evidence="8 14" id="KW-0067">ATP-binding</keyword>
<name>C0CZ14_9FIRM</name>
<feature type="domain" description="Mur ligase C-terminal" evidence="16">
    <location>
        <begin position="321"/>
        <end position="450"/>
    </location>
</feature>
<sequence length="462" mass="50769">MMYQIDFSKRSHVHFIGIGGISMSGLAEILLDEGFTVSGSDSHETELTDRLEAKGARVYYGQRAGNIEQEPGIQAVVYTAAIHEDNPEFIAAREKGLPMLSRAEFLGEMMRNYKQSIAISGTHGKTTTTSMVAEMLLAGDMDPTVSVGGILKDIGGNIRVGSPDLFVTEACEYTNSFLSFYPTLEVVLNIEADHLDFFKDLEDIRHSFRLFAQKLPQDGLLVINSGIENLQQITDGLKCRIVTFGSSPDSHYTAQNITYDEFARPSYDLIVQGKLVNRVSLGVTGEHNVYNSLAAIAVVMELGVGFEAIMAGLKNFSGTDRRFEKKGEIGGVTIIDDYAHHPQEIKATLAAAKNYPHRKLWCVFQPHTYTRTKAFLDQFAETLAAADEVILADIYAARETDTLGVSSADIARKIQELGTPVHFIPSFDEIETFILENCMNGDLLITMGAGDIVKVGEKLLGM</sequence>
<keyword evidence="9 14" id="KW-0133">Cell shape</keyword>
<dbReference type="InterPro" id="IPR000713">
    <property type="entry name" value="Mur_ligase_N"/>
</dbReference>
<dbReference type="GO" id="GO:0009252">
    <property type="term" value="P:peptidoglycan biosynthetic process"/>
    <property type="evidence" value="ECO:0007669"/>
    <property type="project" value="UniProtKB-UniRule"/>
</dbReference>
<keyword evidence="7 14" id="KW-0547">Nucleotide-binding</keyword>
<dbReference type="EC" id="6.3.2.8" evidence="3 14"/>
<dbReference type="HOGENOM" id="CLU_028104_1_0_9"/>
<dbReference type="PANTHER" id="PTHR43445">
    <property type="entry name" value="UDP-N-ACETYLMURAMATE--L-ALANINE LIGASE-RELATED"/>
    <property type="match status" value="1"/>
</dbReference>
<evidence type="ECO:0000256" key="7">
    <source>
        <dbReference type="ARBA" id="ARBA00022741"/>
    </source>
</evidence>
<feature type="binding site" evidence="14">
    <location>
        <begin position="121"/>
        <end position="127"/>
    </location>
    <ligand>
        <name>ATP</name>
        <dbReference type="ChEBI" id="CHEBI:30616"/>
    </ligand>
</feature>
<dbReference type="GO" id="GO:0008360">
    <property type="term" value="P:regulation of cell shape"/>
    <property type="evidence" value="ECO:0007669"/>
    <property type="project" value="UniProtKB-KW"/>
</dbReference>
<dbReference type="InterPro" id="IPR036565">
    <property type="entry name" value="Mur-like_cat_sf"/>
</dbReference>
<evidence type="ECO:0000256" key="11">
    <source>
        <dbReference type="ARBA" id="ARBA00023306"/>
    </source>
</evidence>
<comment type="catalytic activity">
    <reaction evidence="13 14">
        <text>UDP-N-acetyl-alpha-D-muramate + L-alanine + ATP = UDP-N-acetyl-alpha-D-muramoyl-L-alanine + ADP + phosphate + H(+)</text>
        <dbReference type="Rhea" id="RHEA:23372"/>
        <dbReference type="ChEBI" id="CHEBI:15378"/>
        <dbReference type="ChEBI" id="CHEBI:30616"/>
        <dbReference type="ChEBI" id="CHEBI:43474"/>
        <dbReference type="ChEBI" id="CHEBI:57972"/>
        <dbReference type="ChEBI" id="CHEBI:70757"/>
        <dbReference type="ChEBI" id="CHEBI:83898"/>
        <dbReference type="ChEBI" id="CHEBI:456216"/>
        <dbReference type="EC" id="6.3.2.8"/>
    </reaction>
</comment>
<evidence type="ECO:0000256" key="13">
    <source>
        <dbReference type="ARBA" id="ARBA00047833"/>
    </source>
</evidence>
<evidence type="ECO:0000259" key="15">
    <source>
        <dbReference type="Pfam" id="PF01225"/>
    </source>
</evidence>
<keyword evidence="4 14" id="KW-0963">Cytoplasm</keyword>
<feature type="domain" description="Mur ligase N-terminal catalytic" evidence="15">
    <location>
        <begin position="12"/>
        <end position="113"/>
    </location>
</feature>
<evidence type="ECO:0000256" key="2">
    <source>
        <dbReference type="ARBA" id="ARBA00004752"/>
    </source>
</evidence>
<dbReference type="AlphaFoldDB" id="C0CZ14"/>
<dbReference type="InterPro" id="IPR050061">
    <property type="entry name" value="MurCDEF_pg_biosynth"/>
</dbReference>
<evidence type="ECO:0000256" key="5">
    <source>
        <dbReference type="ARBA" id="ARBA00022598"/>
    </source>
</evidence>
<evidence type="ECO:0000256" key="8">
    <source>
        <dbReference type="ARBA" id="ARBA00022840"/>
    </source>
</evidence>
<evidence type="ECO:0000259" key="17">
    <source>
        <dbReference type="Pfam" id="PF08245"/>
    </source>
</evidence>
<dbReference type="SUPFAM" id="SSF53623">
    <property type="entry name" value="MurD-like peptide ligases, catalytic domain"/>
    <property type="match status" value="1"/>
</dbReference>
<keyword evidence="19" id="KW-1185">Reference proteome</keyword>
<comment type="subcellular location">
    <subcellularLocation>
        <location evidence="1 14">Cytoplasm</location>
    </subcellularLocation>
</comment>
<keyword evidence="10 14" id="KW-0573">Peptidoglycan synthesis</keyword>
<dbReference type="SUPFAM" id="SSF53244">
    <property type="entry name" value="MurD-like peptide ligases, peptide-binding domain"/>
    <property type="match status" value="1"/>
</dbReference>
<dbReference type="GO" id="GO:0051301">
    <property type="term" value="P:cell division"/>
    <property type="evidence" value="ECO:0007669"/>
    <property type="project" value="UniProtKB-KW"/>
</dbReference>
<organism evidence="18 19">
    <name type="scientific">[Clostridium] asparagiforme DSM 15981</name>
    <dbReference type="NCBI Taxonomy" id="518636"/>
    <lineage>
        <taxon>Bacteria</taxon>
        <taxon>Bacillati</taxon>
        <taxon>Bacillota</taxon>
        <taxon>Clostridia</taxon>
        <taxon>Lachnospirales</taxon>
        <taxon>Lachnospiraceae</taxon>
        <taxon>Enterocloster</taxon>
    </lineage>
</organism>
<dbReference type="EMBL" id="ACCJ01000132">
    <property type="protein sequence ID" value="EEG55682.1"/>
    <property type="molecule type" value="Genomic_DNA"/>
</dbReference>
<feature type="domain" description="Mur ligase central" evidence="17">
    <location>
        <begin position="119"/>
        <end position="299"/>
    </location>
</feature>
<evidence type="ECO:0000259" key="16">
    <source>
        <dbReference type="Pfam" id="PF02875"/>
    </source>
</evidence>
<evidence type="ECO:0000313" key="18">
    <source>
        <dbReference type="EMBL" id="EEG55682.1"/>
    </source>
</evidence>
<dbReference type="PANTHER" id="PTHR43445:SF3">
    <property type="entry name" value="UDP-N-ACETYLMURAMATE--L-ALANINE LIGASE"/>
    <property type="match status" value="1"/>
</dbReference>
<evidence type="ECO:0000256" key="4">
    <source>
        <dbReference type="ARBA" id="ARBA00022490"/>
    </source>
</evidence>
<evidence type="ECO:0000256" key="6">
    <source>
        <dbReference type="ARBA" id="ARBA00022618"/>
    </source>
</evidence>
<dbReference type="GO" id="GO:0008763">
    <property type="term" value="F:UDP-N-acetylmuramate-L-alanine ligase activity"/>
    <property type="evidence" value="ECO:0007669"/>
    <property type="project" value="UniProtKB-UniRule"/>
</dbReference>
<comment type="function">
    <text evidence="14">Cell wall formation.</text>
</comment>
<evidence type="ECO:0000256" key="12">
    <source>
        <dbReference type="ARBA" id="ARBA00023316"/>
    </source>
</evidence>
<proteinExistence type="inferred from homology"/>
<evidence type="ECO:0000256" key="10">
    <source>
        <dbReference type="ARBA" id="ARBA00022984"/>
    </source>
</evidence>
<protein>
    <recommendedName>
        <fullName evidence="3 14">UDP-N-acetylmuramate--L-alanine ligase</fullName>
        <ecNumber evidence="3 14">6.3.2.8</ecNumber>
    </recommendedName>
    <alternativeName>
        <fullName evidence="14">UDP-N-acetylmuramoyl-L-alanine synthetase</fullName>
    </alternativeName>
</protein>
<dbReference type="Gene3D" id="3.90.190.20">
    <property type="entry name" value="Mur ligase, C-terminal domain"/>
    <property type="match status" value="1"/>
</dbReference>
<dbReference type="Pfam" id="PF02875">
    <property type="entry name" value="Mur_ligase_C"/>
    <property type="match status" value="1"/>
</dbReference>
<keyword evidence="6 14" id="KW-0132">Cell division</keyword>
<gene>
    <name evidence="14 18" type="primary">murC</name>
    <name evidence="18" type="ORF">CLOSTASPAR_02241</name>
</gene>
<evidence type="ECO:0000256" key="14">
    <source>
        <dbReference type="HAMAP-Rule" id="MF_00046"/>
    </source>
</evidence>
<accession>C0CZ14</accession>
<dbReference type="Pfam" id="PF01225">
    <property type="entry name" value="Mur_ligase"/>
    <property type="match status" value="1"/>
</dbReference>
<dbReference type="HAMAP" id="MF_00046">
    <property type="entry name" value="MurC"/>
    <property type="match status" value="1"/>
</dbReference>
<dbReference type="Pfam" id="PF08245">
    <property type="entry name" value="Mur_ligase_M"/>
    <property type="match status" value="1"/>
</dbReference>
<keyword evidence="12 14" id="KW-0961">Cell wall biogenesis/degradation</keyword>
<evidence type="ECO:0000256" key="3">
    <source>
        <dbReference type="ARBA" id="ARBA00012211"/>
    </source>
</evidence>
<dbReference type="Proteomes" id="UP000004756">
    <property type="component" value="Unassembled WGS sequence"/>
</dbReference>
<evidence type="ECO:0000313" key="19">
    <source>
        <dbReference type="Proteomes" id="UP000004756"/>
    </source>
</evidence>
<dbReference type="InterPro" id="IPR004101">
    <property type="entry name" value="Mur_ligase_C"/>
</dbReference>
<dbReference type="GO" id="GO:0005737">
    <property type="term" value="C:cytoplasm"/>
    <property type="evidence" value="ECO:0007669"/>
    <property type="project" value="UniProtKB-SubCell"/>
</dbReference>
<keyword evidence="11 14" id="KW-0131">Cell cycle</keyword>
<comment type="pathway">
    <text evidence="2 14">Cell wall biogenesis; peptidoglycan biosynthesis.</text>
</comment>
<dbReference type="Gene3D" id="3.40.1190.10">
    <property type="entry name" value="Mur-like, catalytic domain"/>
    <property type="match status" value="1"/>
</dbReference>
<dbReference type="NCBIfam" id="TIGR01082">
    <property type="entry name" value="murC"/>
    <property type="match status" value="1"/>
</dbReference>
<dbReference type="Gene3D" id="3.40.50.720">
    <property type="entry name" value="NAD(P)-binding Rossmann-like Domain"/>
    <property type="match status" value="1"/>
</dbReference>
<comment type="caution">
    <text evidence="18">The sequence shown here is derived from an EMBL/GenBank/DDBJ whole genome shotgun (WGS) entry which is preliminary data.</text>
</comment>
<dbReference type="GO" id="GO:0005524">
    <property type="term" value="F:ATP binding"/>
    <property type="evidence" value="ECO:0007669"/>
    <property type="project" value="UniProtKB-UniRule"/>
</dbReference>
<dbReference type="InterPro" id="IPR013221">
    <property type="entry name" value="Mur_ligase_cen"/>
</dbReference>